<organism evidence="1 2">
    <name type="scientific">Caenorhabditis tropicalis</name>
    <dbReference type="NCBI Taxonomy" id="1561998"/>
    <lineage>
        <taxon>Eukaryota</taxon>
        <taxon>Metazoa</taxon>
        <taxon>Ecdysozoa</taxon>
        <taxon>Nematoda</taxon>
        <taxon>Chromadorea</taxon>
        <taxon>Rhabditida</taxon>
        <taxon>Rhabditina</taxon>
        <taxon>Rhabditomorpha</taxon>
        <taxon>Rhabditoidea</taxon>
        <taxon>Rhabditidae</taxon>
        <taxon>Peloderinae</taxon>
        <taxon>Caenorhabditis</taxon>
    </lineage>
</organism>
<proteinExistence type="predicted"/>
<protein>
    <submittedName>
        <fullName evidence="2">SPK domain-containing protein</fullName>
    </submittedName>
</protein>
<keyword evidence="1" id="KW-1185">Reference proteome</keyword>
<evidence type="ECO:0000313" key="2">
    <source>
        <dbReference type="WBParaSite" id="Csp11.Scaffold497.g2224.t1"/>
    </source>
</evidence>
<reference evidence="2" key="1">
    <citation type="submission" date="2016-11" db="UniProtKB">
        <authorList>
            <consortium name="WormBaseParasite"/>
        </authorList>
    </citation>
    <scope>IDENTIFICATION</scope>
</reference>
<dbReference type="Proteomes" id="UP000095282">
    <property type="component" value="Unplaced"/>
</dbReference>
<accession>A0A1I7T433</accession>
<dbReference type="AlphaFoldDB" id="A0A1I7T433"/>
<evidence type="ECO:0000313" key="1">
    <source>
        <dbReference type="Proteomes" id="UP000095282"/>
    </source>
</evidence>
<name>A0A1I7T433_9PELO</name>
<sequence length="77" mass="9118">MLSISLSESQLLEQMGREEPEETKNSQTDIRRMFRRTIWIDRDAGVKKRTNELMKAIDGKGLYVSFILKKEKCKTYF</sequence>
<dbReference type="WBParaSite" id="Csp11.Scaffold497.g2224.t1">
    <property type="protein sequence ID" value="Csp11.Scaffold497.g2224.t1"/>
    <property type="gene ID" value="Csp11.Scaffold497.g2224"/>
</dbReference>